<reference evidence="1" key="1">
    <citation type="journal article" date="2014" name="Genome Announc.">
        <title>Genome sequence of the yeast Cyberlindnera fabianii (Hansenula fabianii).</title>
        <authorList>
            <person name="Freel K.C."/>
            <person name="Sarilar V."/>
            <person name="Neuveglise C."/>
            <person name="Devillers H."/>
            <person name="Friedrich A."/>
            <person name="Schacherer J."/>
        </authorList>
    </citation>
    <scope>NUCLEOTIDE SEQUENCE</scope>
    <source>
        <strain evidence="1">YJS4271</strain>
    </source>
</reference>
<protein>
    <submittedName>
        <fullName evidence="1">CYFA0S13e03400g1_1</fullName>
    </submittedName>
</protein>
<name>A0A061B882_CYBFA</name>
<dbReference type="PhylomeDB" id="A0A061B882"/>
<dbReference type="VEuPathDB" id="FungiDB:BON22_1895"/>
<accession>A0A061B882</accession>
<dbReference type="OrthoDB" id="3980365at2759"/>
<evidence type="ECO:0000313" key="1">
    <source>
        <dbReference type="EMBL" id="CDR44100.1"/>
    </source>
</evidence>
<organism evidence="1">
    <name type="scientific">Cyberlindnera fabianii</name>
    <name type="common">Yeast</name>
    <name type="synonym">Hansenula fabianii</name>
    <dbReference type="NCBI Taxonomy" id="36022"/>
    <lineage>
        <taxon>Eukaryota</taxon>
        <taxon>Fungi</taxon>
        <taxon>Dikarya</taxon>
        <taxon>Ascomycota</taxon>
        <taxon>Saccharomycotina</taxon>
        <taxon>Saccharomycetes</taxon>
        <taxon>Phaffomycetales</taxon>
        <taxon>Phaffomycetaceae</taxon>
        <taxon>Cyberlindnera</taxon>
    </lineage>
</organism>
<sequence length="229" mass="26422">MATRDPEEFIRFPDELPPVTPRVQTPPALKFITSLLYKSGTGLSLVYILLILVIQPLLEVQYERRGDYLKHTLKKCRSLLVFLGKQHKRLPTVAVKRGNKLYSDAQCQTISDEDEDQKDVDPHSHFGNGSVYFQDQKDEVEEKTEKNLVNNKLTQLRDAVDHYNQNCCDYNELYPFNFQMKKLQGRIDAYSHVQLFRGSDRNAIAGKSAGEDIRKEIRAIKGWYLTGQV</sequence>
<proteinExistence type="predicted"/>
<dbReference type="AlphaFoldDB" id="A0A061B882"/>
<dbReference type="EMBL" id="LK052898">
    <property type="protein sequence ID" value="CDR44100.1"/>
    <property type="molecule type" value="Genomic_DNA"/>
</dbReference>
<gene>
    <name evidence="1" type="ORF">CYFA0S_13e03400g</name>
</gene>